<dbReference type="GO" id="GO:0008408">
    <property type="term" value="F:3'-5' exonuclease activity"/>
    <property type="evidence" value="ECO:0007669"/>
    <property type="project" value="InterPro"/>
</dbReference>
<name>A4NWW9_HAEIF</name>
<evidence type="ECO:0000256" key="1">
    <source>
        <dbReference type="ARBA" id="ARBA00022490"/>
    </source>
</evidence>
<dbReference type="Gene3D" id="2.40.50.140">
    <property type="entry name" value="Nucleic acid-binding proteins"/>
    <property type="match status" value="1"/>
</dbReference>
<dbReference type="PANTHER" id="PTHR32294:SF0">
    <property type="entry name" value="DNA POLYMERASE III SUBUNIT ALPHA"/>
    <property type="match status" value="1"/>
</dbReference>
<keyword evidence="4" id="KW-0548">Nucleotidyltransferase</keyword>
<dbReference type="Pfam" id="PF01336">
    <property type="entry name" value="tRNA_anti-codon"/>
    <property type="match status" value="1"/>
</dbReference>
<dbReference type="Pfam" id="PF20914">
    <property type="entry name" value="DNA_pol_IIIA_C"/>
    <property type="match status" value="1"/>
</dbReference>
<reference evidence="4 5" key="1">
    <citation type="journal article" date="2007" name="Genome Biol.">
        <title>Characterization and modeling of the Haemophilus influenzae core and supragenomes based on the complete genomic sequences of Rd and 12 clinical nontypeable strains.</title>
        <authorList>
            <person name="Hogg J.S."/>
            <person name="Hu F.Z."/>
            <person name="Janto B."/>
            <person name="Boissy R."/>
            <person name="Hayes J."/>
            <person name="Keefe R."/>
            <person name="Post J.C."/>
            <person name="Ehrlich G.D."/>
        </authorList>
    </citation>
    <scope>NUCLEOTIDE SEQUENCE [LARGE SCALE GENOMIC DNA]</scope>
    <source>
        <strain evidence="4 5">22.4-21</strain>
    </source>
</reference>
<evidence type="ECO:0000313" key="5">
    <source>
        <dbReference type="Proteomes" id="UP000005596"/>
    </source>
</evidence>
<keyword evidence="4" id="KW-0808">Transferase</keyword>
<dbReference type="Proteomes" id="UP000005596">
    <property type="component" value="Unassembled WGS sequence"/>
</dbReference>
<dbReference type="FunFam" id="2.40.50.140:FF:000106">
    <property type="entry name" value="DNA polymerase III subunit alpha"/>
    <property type="match status" value="1"/>
</dbReference>
<dbReference type="InterPro" id="IPR012340">
    <property type="entry name" value="NA-bd_OB-fold"/>
</dbReference>
<evidence type="ECO:0000313" key="4">
    <source>
        <dbReference type="EMBL" id="EDK14200.1"/>
    </source>
</evidence>
<keyword evidence="1" id="KW-0963">Cytoplasm</keyword>
<dbReference type="GO" id="GO:0003676">
    <property type="term" value="F:nucleic acid binding"/>
    <property type="evidence" value="ECO:0007669"/>
    <property type="project" value="InterPro"/>
</dbReference>
<dbReference type="GO" id="GO:0006260">
    <property type="term" value="P:DNA replication"/>
    <property type="evidence" value="ECO:0007669"/>
    <property type="project" value="InterPro"/>
</dbReference>
<feature type="domain" description="OB" evidence="2">
    <location>
        <begin position="111"/>
        <end position="187"/>
    </location>
</feature>
<dbReference type="InterPro" id="IPR048472">
    <property type="entry name" value="DNA_pol_IIIA_C"/>
</dbReference>
<proteinExistence type="predicted"/>
<organism evidence="4 5">
    <name type="scientific">Haemophilus influenzae 22.4-21</name>
    <dbReference type="NCBI Taxonomy" id="375063"/>
    <lineage>
        <taxon>Bacteria</taxon>
        <taxon>Pseudomonadati</taxon>
        <taxon>Pseudomonadota</taxon>
        <taxon>Gammaproteobacteria</taxon>
        <taxon>Pasteurellales</taxon>
        <taxon>Pasteurellaceae</taxon>
        <taxon>Haemophilus</taxon>
    </lineage>
</organism>
<protein>
    <submittedName>
        <fullName evidence="4">DNA polymerase III subunit alpha</fullName>
        <ecNumber evidence="4">2.7.7.7</ecNumber>
    </submittedName>
</protein>
<dbReference type="EC" id="2.7.7.7" evidence="4"/>
<dbReference type="GO" id="GO:0003887">
    <property type="term" value="F:DNA-directed DNA polymerase activity"/>
    <property type="evidence" value="ECO:0007669"/>
    <property type="project" value="UniProtKB-EC"/>
</dbReference>
<evidence type="ECO:0000259" key="2">
    <source>
        <dbReference type="Pfam" id="PF01336"/>
    </source>
</evidence>
<gene>
    <name evidence="4" type="primary">dnaE</name>
    <name evidence="4" type="ORF">CGSHiR3021_07132</name>
</gene>
<dbReference type="PANTHER" id="PTHR32294">
    <property type="entry name" value="DNA POLYMERASE III SUBUNIT ALPHA"/>
    <property type="match status" value="1"/>
</dbReference>
<accession>A4NWW9</accession>
<evidence type="ECO:0000259" key="3">
    <source>
        <dbReference type="Pfam" id="PF20914"/>
    </source>
</evidence>
<feature type="domain" description="DNA polymerase III subunit alpha C-terminal" evidence="3">
    <location>
        <begin position="216"/>
        <end position="267"/>
    </location>
</feature>
<sequence length="276" mass="30394">MSGAFDKLGPHRAALSKNLEDALRASDQHAKDEAIGQTDMFGVLTETHEDVENAYANTPPYTEKQILDGERETLGLYLSSHPVSRYLKELSHYTSTRLKDLAPNRRGQISTVAGLVAASRIAMTKKGNRLGIATLDDRSGRLDLTLFGESLEQFGEKLQKDTVIVASGQVSFDDFSGGLKMTVRELMTLDEARSRYVKSLAISLSDHQITPSFIKQLKALLEPVSGGTLPINVYYQSPKGRALLRLGVQWSIIPTDEILTELVNLLGESAVELEFE</sequence>
<dbReference type="InterPro" id="IPR004365">
    <property type="entry name" value="NA-bd_OB_tRNA"/>
</dbReference>
<dbReference type="CDD" id="cd04485">
    <property type="entry name" value="DnaE_OBF"/>
    <property type="match status" value="1"/>
</dbReference>
<dbReference type="InterPro" id="IPR004805">
    <property type="entry name" value="DnaE2/DnaE/PolC"/>
</dbReference>
<dbReference type="EMBL" id="AAZJ01000003">
    <property type="protein sequence ID" value="EDK14200.1"/>
    <property type="molecule type" value="Genomic_DNA"/>
</dbReference>
<dbReference type="AlphaFoldDB" id="A4NWW9"/>